<feature type="domain" description="EngC GTPase" evidence="1">
    <location>
        <begin position="2"/>
        <end position="51"/>
    </location>
</feature>
<dbReference type="Proteomes" id="UP000004191">
    <property type="component" value="Unassembled WGS sequence"/>
</dbReference>
<protein>
    <submittedName>
        <fullName evidence="2">Ribosome small subunit-dependent GTPase A</fullName>
    </submittedName>
</protein>
<proteinExistence type="predicted"/>
<evidence type="ECO:0000259" key="1">
    <source>
        <dbReference type="Pfam" id="PF03193"/>
    </source>
</evidence>
<dbReference type="InterPro" id="IPR027417">
    <property type="entry name" value="P-loop_NTPase"/>
</dbReference>
<dbReference type="InterPro" id="IPR010914">
    <property type="entry name" value="RsgA_GTPase_dom"/>
</dbReference>
<gene>
    <name evidence="2" type="ORF">HMPREF9709_00526</name>
</gene>
<evidence type="ECO:0000313" key="2">
    <source>
        <dbReference type="EMBL" id="EHR34999.1"/>
    </source>
</evidence>
<dbReference type="GO" id="GO:0005525">
    <property type="term" value="F:GTP binding"/>
    <property type="evidence" value="ECO:0007669"/>
    <property type="project" value="InterPro"/>
</dbReference>
<dbReference type="eggNOG" id="COG1162">
    <property type="taxonomic scope" value="Bacteria"/>
</dbReference>
<organism evidence="2 3">
    <name type="scientific">Helcococcus kunzii ATCC 51366</name>
    <dbReference type="NCBI Taxonomy" id="883114"/>
    <lineage>
        <taxon>Bacteria</taxon>
        <taxon>Bacillati</taxon>
        <taxon>Bacillota</taxon>
        <taxon>Tissierellia</taxon>
        <taxon>Tissierellales</taxon>
        <taxon>Peptoniphilaceae</taxon>
        <taxon>Helcococcus</taxon>
    </lineage>
</organism>
<dbReference type="SUPFAM" id="SSF52540">
    <property type="entry name" value="P-loop containing nucleoside triphosphate hydrolases"/>
    <property type="match status" value="1"/>
</dbReference>
<dbReference type="PANTHER" id="PTHR32120">
    <property type="entry name" value="SMALL RIBOSOMAL SUBUNIT BIOGENESIS GTPASE RSGA"/>
    <property type="match status" value="1"/>
</dbReference>
<dbReference type="Pfam" id="PF03193">
    <property type="entry name" value="RsgA_GTPase"/>
    <property type="match status" value="1"/>
</dbReference>
<dbReference type="AlphaFoldDB" id="H3NMG5"/>
<keyword evidence="3" id="KW-1185">Reference proteome</keyword>
<dbReference type="InterPro" id="IPR004881">
    <property type="entry name" value="Ribosome_biogen_GTPase_RsgA"/>
</dbReference>
<dbReference type="Gene3D" id="1.10.40.50">
    <property type="entry name" value="Probable gtpase engc, domain 3"/>
    <property type="match status" value="1"/>
</dbReference>
<comment type="caution">
    <text evidence="2">The sequence shown here is derived from an EMBL/GenBank/DDBJ whole genome shotgun (WGS) entry which is preliminary data.</text>
</comment>
<dbReference type="STRING" id="883114.HMPREF9709_00526"/>
<name>H3NMG5_9FIRM</name>
<sequence>MNYLLGNYINDTQKVRSDGKGKHTTTSSTMFYIESTDSYIIDTPGFKTINTNRELNEEILFSKILELSNKCKFTDCKHENEPGCAVNKAIEDGVISKDLYERYLLIKEKNERYEKFLKKKNKKKNLKH</sequence>
<reference evidence="2 3" key="1">
    <citation type="submission" date="2012-01" db="EMBL/GenBank/DDBJ databases">
        <title>The Genome Sequence of Helcococcus kunzii ATCC 51366.</title>
        <authorList>
            <consortium name="The Broad Institute Genome Sequencing Platform"/>
            <person name="Earl A."/>
            <person name="Ward D."/>
            <person name="Feldgarden M."/>
            <person name="Gevers D."/>
            <person name="Huys G."/>
            <person name="Young S.K."/>
            <person name="Zeng Q."/>
            <person name="Gargeya S."/>
            <person name="Fitzgerald M."/>
            <person name="Haas B."/>
            <person name="Abouelleil A."/>
            <person name="Alvarado L."/>
            <person name="Arachchi H.M."/>
            <person name="Berlin A."/>
            <person name="Chapman S.B."/>
            <person name="Gearin G."/>
            <person name="Goldberg J."/>
            <person name="Griggs A."/>
            <person name="Gujja S."/>
            <person name="Hansen M."/>
            <person name="Heiman D."/>
            <person name="Howarth C."/>
            <person name="Larimer J."/>
            <person name="Lui A."/>
            <person name="MacDonald P.J.P."/>
            <person name="McCowen C."/>
            <person name="Montmayeur A."/>
            <person name="Murphy C."/>
            <person name="Neiman D."/>
            <person name="Pearson M."/>
            <person name="Priest M."/>
            <person name="Roberts A."/>
            <person name="Saif S."/>
            <person name="Shea T."/>
            <person name="Sisk P."/>
            <person name="Stolte C."/>
            <person name="Sykes S."/>
            <person name="Wortman J."/>
            <person name="Nusbaum C."/>
            <person name="Birren B."/>
        </authorList>
    </citation>
    <scope>NUCLEOTIDE SEQUENCE [LARGE SCALE GENOMIC DNA]</scope>
    <source>
        <strain evidence="2 3">ATCC 51366</strain>
    </source>
</reference>
<dbReference type="EMBL" id="AGEI01000015">
    <property type="protein sequence ID" value="EHR34999.1"/>
    <property type="molecule type" value="Genomic_DNA"/>
</dbReference>
<evidence type="ECO:0000313" key="3">
    <source>
        <dbReference type="Proteomes" id="UP000004191"/>
    </source>
</evidence>
<accession>H3NMG5</accession>
<dbReference type="Gene3D" id="3.40.50.300">
    <property type="entry name" value="P-loop containing nucleotide triphosphate hydrolases"/>
    <property type="match status" value="1"/>
</dbReference>
<dbReference type="GO" id="GO:0003924">
    <property type="term" value="F:GTPase activity"/>
    <property type="evidence" value="ECO:0007669"/>
    <property type="project" value="InterPro"/>
</dbReference>
<dbReference type="PANTHER" id="PTHR32120:SF11">
    <property type="entry name" value="SMALL RIBOSOMAL SUBUNIT BIOGENESIS GTPASE RSGA 1, MITOCHONDRIAL-RELATED"/>
    <property type="match status" value="1"/>
</dbReference>
<dbReference type="HOGENOM" id="CLU_1956574_0_0_9"/>